<dbReference type="InterPro" id="IPR000276">
    <property type="entry name" value="GPCR_Rhodpsn"/>
</dbReference>
<feature type="transmembrane region" description="Helical" evidence="9">
    <location>
        <begin position="269"/>
        <end position="289"/>
    </location>
</feature>
<sequence>VALPAVVVLGLALNGLIIAHFARSRPARQVGRNLLIGLLACFDSLILATSCLVLFTDRYMEHDQDLKPGPGSDLWCKFQAYLLNLAVESSAFIVVILSVERFLAVYSLFRRHPDPQQQAQGQQAHKELPRRKLSIMALCAFCFACIFNCMLIIGDEAAAPAKSTVGRQCVHYVRLHNFAANLAYVTQVKPLLNALVRSLLPYSLVCLLSLATCWLLFKKGAYQSLHQCQAEELQQQQLRHPQQHQEADSDTTDSMSLAGSQLSRAFGQLGLAFAYLVLTAPAPVVYTLFMTAHADRLKVRLANGLYDEADPAFRSHWARIGRLTVAQYATEYALVPLSAATVNFCALCLSDAGFRRFLTRSILRQAPARRQREQLQPIESCELKSKQEVRRSRSSREDGQEAADKVHQQTCLYETTRVEAKQQSGSFQHSVPSLAKAKMTPFCSVILSALLACATGRIVRLSYVGCYIDYAGASRDLRGLSTITSIGDYSTTDSGVVSNTDMTHELCSGICSIGGYRYFGVGLSAYCFCDNSYGRNGASADSDCNRVCSGNSAQKCGGPYRKLHLRYRVSLPAKTVVTANTTYWTVTARNDILCLAECEINVDCQAVIHNEQQCLLLRFAYPSTSLNSTTGDYYSRG</sequence>
<dbReference type="SMART" id="SM00321">
    <property type="entry name" value="WSC"/>
    <property type="match status" value="1"/>
</dbReference>
<keyword evidence="2 9" id="KW-0812">Transmembrane</keyword>
<evidence type="ECO:0000256" key="5">
    <source>
        <dbReference type="ARBA" id="ARBA00023136"/>
    </source>
</evidence>
<name>A0A1I8GTG5_9PLAT</name>
<evidence type="ECO:0000256" key="7">
    <source>
        <dbReference type="ARBA" id="ARBA00023224"/>
    </source>
</evidence>
<evidence type="ECO:0000256" key="8">
    <source>
        <dbReference type="SAM" id="MobiDB-lite"/>
    </source>
</evidence>
<evidence type="ECO:0000256" key="9">
    <source>
        <dbReference type="SAM" id="Phobius"/>
    </source>
</evidence>
<feature type="transmembrane region" description="Helical" evidence="9">
    <location>
        <begin position="133"/>
        <end position="153"/>
    </location>
</feature>
<comment type="subcellular location">
    <subcellularLocation>
        <location evidence="1">Membrane</location>
        <topology evidence="1">Multi-pass membrane protein</topology>
    </subcellularLocation>
</comment>
<dbReference type="GO" id="GO:0004930">
    <property type="term" value="F:G protein-coupled receptor activity"/>
    <property type="evidence" value="ECO:0007669"/>
    <property type="project" value="UniProtKB-KW"/>
</dbReference>
<keyword evidence="12" id="KW-1185">Reference proteome</keyword>
<keyword evidence="6" id="KW-0675">Receptor</keyword>
<dbReference type="GO" id="GO:0005886">
    <property type="term" value="C:plasma membrane"/>
    <property type="evidence" value="ECO:0007669"/>
    <property type="project" value="TreeGrafter"/>
</dbReference>
<dbReference type="Pfam" id="PF00001">
    <property type="entry name" value="7tm_1"/>
    <property type="match status" value="1"/>
</dbReference>
<dbReference type="InterPro" id="IPR002889">
    <property type="entry name" value="WSC_carb-bd"/>
</dbReference>
<evidence type="ECO:0000256" key="6">
    <source>
        <dbReference type="ARBA" id="ARBA00023170"/>
    </source>
</evidence>
<feature type="domain" description="WSC" evidence="11">
    <location>
        <begin position="460"/>
        <end position="568"/>
    </location>
</feature>
<evidence type="ECO:0000256" key="2">
    <source>
        <dbReference type="ARBA" id="ARBA00022692"/>
    </source>
</evidence>
<feature type="region of interest" description="Disordered" evidence="8">
    <location>
        <begin position="236"/>
        <end position="255"/>
    </location>
</feature>
<evidence type="ECO:0000313" key="13">
    <source>
        <dbReference type="WBParaSite" id="maker-uti_cns_0003042-snap-gene-0.1-mRNA-1"/>
    </source>
</evidence>
<feature type="transmembrane region" description="Helical" evidence="9">
    <location>
        <begin position="34"/>
        <end position="55"/>
    </location>
</feature>
<accession>A0A1I8GTG5</accession>
<feature type="region of interest" description="Disordered" evidence="8">
    <location>
        <begin position="384"/>
        <end position="403"/>
    </location>
</feature>
<dbReference type="SUPFAM" id="SSF81321">
    <property type="entry name" value="Family A G protein-coupled receptor-like"/>
    <property type="match status" value="1"/>
</dbReference>
<dbReference type="PANTHER" id="PTHR24243:SF230">
    <property type="entry name" value="G-PROTEIN COUPLED RECEPTORS FAMILY 1 PROFILE DOMAIN-CONTAINING PROTEIN"/>
    <property type="match status" value="1"/>
</dbReference>
<dbReference type="Gene3D" id="1.20.1070.10">
    <property type="entry name" value="Rhodopsin 7-helix transmembrane proteins"/>
    <property type="match status" value="1"/>
</dbReference>
<dbReference type="PROSITE" id="PS50262">
    <property type="entry name" value="G_PROTEIN_RECEP_F1_2"/>
    <property type="match status" value="1"/>
</dbReference>
<protein>
    <submittedName>
        <fullName evidence="13">G_PROTEIN_RECEP_F1_2 domain-containing protein</fullName>
    </submittedName>
</protein>
<keyword evidence="3 9" id="KW-1133">Transmembrane helix</keyword>
<feature type="transmembrane region" description="Helical" evidence="9">
    <location>
        <begin position="199"/>
        <end position="217"/>
    </location>
</feature>
<evidence type="ECO:0000313" key="12">
    <source>
        <dbReference type="Proteomes" id="UP000095280"/>
    </source>
</evidence>
<proteinExistence type="predicted"/>
<dbReference type="Proteomes" id="UP000095280">
    <property type="component" value="Unplaced"/>
</dbReference>
<evidence type="ECO:0000259" key="11">
    <source>
        <dbReference type="PROSITE" id="PS51212"/>
    </source>
</evidence>
<dbReference type="PROSITE" id="PS51212">
    <property type="entry name" value="WSC"/>
    <property type="match status" value="1"/>
</dbReference>
<keyword evidence="4" id="KW-0297">G-protein coupled receptor</keyword>
<evidence type="ECO:0000256" key="1">
    <source>
        <dbReference type="ARBA" id="ARBA00004141"/>
    </source>
</evidence>
<feature type="transmembrane region" description="Helical" evidence="9">
    <location>
        <begin position="6"/>
        <end position="22"/>
    </location>
</feature>
<dbReference type="Pfam" id="PF01822">
    <property type="entry name" value="WSC"/>
    <property type="match status" value="1"/>
</dbReference>
<dbReference type="PANTHER" id="PTHR24243">
    <property type="entry name" value="G-PROTEIN COUPLED RECEPTOR"/>
    <property type="match status" value="1"/>
</dbReference>
<evidence type="ECO:0000256" key="3">
    <source>
        <dbReference type="ARBA" id="ARBA00022989"/>
    </source>
</evidence>
<dbReference type="InterPro" id="IPR017452">
    <property type="entry name" value="GPCR_Rhodpsn_7TM"/>
</dbReference>
<reference evidence="13" key="1">
    <citation type="submission" date="2016-11" db="UniProtKB">
        <authorList>
            <consortium name="WormBaseParasite"/>
        </authorList>
    </citation>
    <scope>IDENTIFICATION</scope>
</reference>
<organism evidence="12 13">
    <name type="scientific">Macrostomum lignano</name>
    <dbReference type="NCBI Taxonomy" id="282301"/>
    <lineage>
        <taxon>Eukaryota</taxon>
        <taxon>Metazoa</taxon>
        <taxon>Spiralia</taxon>
        <taxon>Lophotrochozoa</taxon>
        <taxon>Platyhelminthes</taxon>
        <taxon>Rhabditophora</taxon>
        <taxon>Macrostomorpha</taxon>
        <taxon>Macrostomida</taxon>
        <taxon>Macrostomidae</taxon>
        <taxon>Macrostomum</taxon>
    </lineage>
</organism>
<feature type="transmembrane region" description="Helical" evidence="9">
    <location>
        <begin position="91"/>
        <end position="109"/>
    </location>
</feature>
<keyword evidence="7" id="KW-0807">Transducer</keyword>
<evidence type="ECO:0000256" key="4">
    <source>
        <dbReference type="ARBA" id="ARBA00023040"/>
    </source>
</evidence>
<evidence type="ECO:0000259" key="10">
    <source>
        <dbReference type="PROSITE" id="PS50262"/>
    </source>
</evidence>
<dbReference type="WBParaSite" id="maker-uti_cns_0003042-snap-gene-0.1-mRNA-1">
    <property type="protein sequence ID" value="maker-uti_cns_0003042-snap-gene-0.1-mRNA-1"/>
    <property type="gene ID" value="maker-uti_cns_0003042-snap-gene-0.1"/>
</dbReference>
<dbReference type="PROSITE" id="PS00237">
    <property type="entry name" value="G_PROTEIN_RECEP_F1_1"/>
    <property type="match status" value="1"/>
</dbReference>
<feature type="domain" description="G-protein coupled receptors family 1 profile" evidence="10">
    <location>
        <begin position="13"/>
        <end position="208"/>
    </location>
</feature>
<dbReference type="AlphaFoldDB" id="A0A1I8GTG5"/>
<keyword evidence="5 9" id="KW-0472">Membrane</keyword>